<reference evidence="2" key="1">
    <citation type="submission" date="2017-09" db="EMBL/GenBank/DDBJ databases">
        <title>Depth-based differentiation of microbial function through sediment-hosted aquifers and enrichment of novel symbionts in the deep terrestrial subsurface.</title>
        <authorList>
            <person name="Probst A.J."/>
            <person name="Ladd B."/>
            <person name="Jarett J.K."/>
            <person name="Geller-Mcgrath D.E."/>
            <person name="Sieber C.M.K."/>
            <person name="Emerson J.B."/>
            <person name="Anantharaman K."/>
            <person name="Thomas B.C."/>
            <person name="Malmstrom R."/>
            <person name="Stieglmeier M."/>
            <person name="Klingl A."/>
            <person name="Woyke T."/>
            <person name="Ryan C.M."/>
            <person name="Banfield J.F."/>
        </authorList>
    </citation>
    <scope>NUCLEOTIDE SEQUENCE [LARGE SCALE GENOMIC DNA]</scope>
</reference>
<dbReference type="InterPro" id="IPR014942">
    <property type="entry name" value="AbiEii"/>
</dbReference>
<sequence length="209" mass="24878">MLDQNKHKQVMIKILLDIVSEKKLSAKFGFKGGTALYLMNDLNRFSTDLDFDLIGEGGEEEIKLIENIIKDNLTIIDKKTKKFTWYWMGSYEKGEHKVKVEINTRKYPNEYEVRDFRGYSVRVLKQEYIFAHKLCAVIDRKNLQNRDLYDVWWMFENNFPINEEIVKLRTNQSLKEYLSTMLEMIRKLPKKYDILQGLGEVMGDGKKDW</sequence>
<accession>A0A2M7FSJ7</accession>
<evidence type="ECO:0000313" key="1">
    <source>
        <dbReference type="EMBL" id="PIW08651.1"/>
    </source>
</evidence>
<feature type="non-terminal residue" evidence="1">
    <location>
        <position position="209"/>
    </location>
</feature>
<dbReference type="Gene3D" id="3.10.450.620">
    <property type="entry name" value="JHP933, nucleotidyltransferase-like core domain"/>
    <property type="match status" value="1"/>
</dbReference>
<dbReference type="Pfam" id="PF08843">
    <property type="entry name" value="AbiEii"/>
    <property type="match status" value="1"/>
</dbReference>
<dbReference type="EMBL" id="PFFO01000013">
    <property type="protein sequence ID" value="PIW08651.1"/>
    <property type="molecule type" value="Genomic_DNA"/>
</dbReference>
<organism evidence="1 2">
    <name type="scientific">Candidatus Collierbacteria bacterium CG17_big_fil_post_rev_8_21_14_2_50_45_7</name>
    <dbReference type="NCBI Taxonomy" id="1974536"/>
    <lineage>
        <taxon>Bacteria</taxon>
        <taxon>Candidatus Collieribacteriota</taxon>
    </lineage>
</organism>
<evidence type="ECO:0000313" key="2">
    <source>
        <dbReference type="Proteomes" id="UP000230556"/>
    </source>
</evidence>
<gene>
    <name evidence="1" type="ORF">COW38_00310</name>
</gene>
<comment type="caution">
    <text evidence="1">The sequence shown here is derived from an EMBL/GenBank/DDBJ whole genome shotgun (WGS) entry which is preliminary data.</text>
</comment>
<name>A0A2M7FSJ7_9BACT</name>
<proteinExistence type="predicted"/>
<evidence type="ECO:0008006" key="3">
    <source>
        <dbReference type="Google" id="ProtNLM"/>
    </source>
</evidence>
<dbReference type="Proteomes" id="UP000230556">
    <property type="component" value="Unassembled WGS sequence"/>
</dbReference>
<dbReference type="AlphaFoldDB" id="A0A2M7FSJ7"/>
<protein>
    <recommendedName>
        <fullName evidence="3">Nucleotidyl transferase AbiEii/AbiGii toxin family protein</fullName>
    </recommendedName>
</protein>